<feature type="domain" description="Peripheral subunit-binding (PSBD)" evidence="8">
    <location>
        <begin position="125"/>
        <end position="162"/>
    </location>
</feature>
<dbReference type="GO" id="GO:0005737">
    <property type="term" value="C:cytoplasm"/>
    <property type="evidence" value="ECO:0007669"/>
    <property type="project" value="TreeGrafter"/>
</dbReference>
<accession>A0A9X7VY19</accession>
<dbReference type="EMBL" id="CP071182">
    <property type="protein sequence ID" value="QSO47171.1"/>
    <property type="molecule type" value="Genomic_DNA"/>
</dbReference>
<dbReference type="InterPro" id="IPR023213">
    <property type="entry name" value="CAT-like_dom_sf"/>
</dbReference>
<dbReference type="Gene3D" id="3.30.559.10">
    <property type="entry name" value="Chloramphenicol acetyltransferase-like domain"/>
    <property type="match status" value="1"/>
</dbReference>
<keyword evidence="5 6" id="KW-0012">Acyltransferase</keyword>
<evidence type="ECO:0000259" key="8">
    <source>
        <dbReference type="PROSITE" id="PS51826"/>
    </source>
</evidence>
<dbReference type="PROSITE" id="PS51826">
    <property type="entry name" value="PSBD"/>
    <property type="match status" value="1"/>
</dbReference>
<dbReference type="FunFam" id="3.30.559.10:FF:000007">
    <property type="entry name" value="Dihydrolipoamide acetyltransferase component of pyruvate dehydrogenase complex"/>
    <property type="match status" value="1"/>
</dbReference>
<evidence type="ECO:0000256" key="1">
    <source>
        <dbReference type="ARBA" id="ARBA00001938"/>
    </source>
</evidence>
<dbReference type="InterPro" id="IPR003016">
    <property type="entry name" value="2-oxoA_DH_lipoyl-BS"/>
</dbReference>
<dbReference type="PANTHER" id="PTHR43178:SF5">
    <property type="entry name" value="LIPOAMIDE ACYLTRANSFERASE COMPONENT OF BRANCHED-CHAIN ALPHA-KETO ACID DEHYDROGENASE COMPLEX, MITOCHONDRIAL"/>
    <property type="match status" value="1"/>
</dbReference>
<dbReference type="InterPro" id="IPR050743">
    <property type="entry name" value="2-oxoacid_DH_E2_comp"/>
</dbReference>
<dbReference type="InterPro" id="IPR036625">
    <property type="entry name" value="E3-bd_dom_sf"/>
</dbReference>
<dbReference type="InterPro" id="IPR011053">
    <property type="entry name" value="Single_hybrid_motif"/>
</dbReference>
<evidence type="ECO:0000313" key="10">
    <source>
        <dbReference type="Proteomes" id="UP000663505"/>
    </source>
</evidence>
<dbReference type="KEGG" id="afx:JZ786_22700"/>
<dbReference type="GO" id="GO:0031405">
    <property type="term" value="F:lipoic acid binding"/>
    <property type="evidence" value="ECO:0007669"/>
    <property type="project" value="TreeGrafter"/>
</dbReference>
<reference evidence="9 10" key="1">
    <citation type="submission" date="2021-02" db="EMBL/GenBank/DDBJ databases">
        <title>Alicyclobacillus curvatus sp. nov. and Alicyclobacillus mengziensis sp. nov., two acidophilic bacteria isolated from acid mine drainage.</title>
        <authorList>
            <person name="Huang Y."/>
        </authorList>
    </citation>
    <scope>NUCLEOTIDE SEQUENCE [LARGE SCALE GENOMIC DNA]</scope>
    <source>
        <strain evidence="9 10">S30H14</strain>
    </source>
</reference>
<dbReference type="EC" id="2.3.1.-" evidence="6"/>
<dbReference type="Gene3D" id="4.10.320.10">
    <property type="entry name" value="E3-binding domain"/>
    <property type="match status" value="1"/>
</dbReference>
<dbReference type="InterPro" id="IPR004167">
    <property type="entry name" value="PSBD"/>
</dbReference>
<sequence>MAYEFRLPDIGEGLHEAEVLQWFVQVGEEIKADQPVAEIQTDKAAVEIASPVGGRVVTLGGQPGDTIKVGEVLISVDTVVATTTVPVAATMASADAPATMASAGTPIATTMSIPAPHAGARKRVQAAPAVRKLAHDLGVALDSIQPSDPSGRITRADVERAAASAKQQVLVRGVEENVGLAGGSAETQSQSQPQQVMTTPALTDLREPIRGLRKRIYQNMAKSMHTAPQATGMDDLDATRLVELRQRLLPHAAARGMKLTYLPIIIKALTYVLREYPLFNASVDDDRMEIVYKSAINIGIATATPEGLLVPVIRDADKKSVFQIAALLDDLTSRGRERKLELAELTGSTFTITSTGAQGGWFATPIVNYPEVAILGVHSIQKRAVVLDDDTIVPQQRMTFSLTFDHRVIDGEPAGRFMFRLKEYLENPELIMALS</sequence>
<evidence type="ECO:0000256" key="5">
    <source>
        <dbReference type="ARBA" id="ARBA00023315"/>
    </source>
</evidence>
<dbReference type="CDD" id="cd06849">
    <property type="entry name" value="lipoyl_domain"/>
    <property type="match status" value="1"/>
</dbReference>
<dbReference type="Proteomes" id="UP000663505">
    <property type="component" value="Chromosome"/>
</dbReference>
<feature type="domain" description="Lipoyl-binding" evidence="7">
    <location>
        <begin position="2"/>
        <end position="77"/>
    </location>
</feature>
<dbReference type="Pfam" id="PF00364">
    <property type="entry name" value="Biotin_lipoyl"/>
    <property type="match status" value="1"/>
</dbReference>
<dbReference type="SUPFAM" id="SSF52777">
    <property type="entry name" value="CoA-dependent acyltransferases"/>
    <property type="match status" value="1"/>
</dbReference>
<dbReference type="PROSITE" id="PS00189">
    <property type="entry name" value="LIPOYL"/>
    <property type="match status" value="1"/>
</dbReference>
<evidence type="ECO:0000256" key="2">
    <source>
        <dbReference type="ARBA" id="ARBA00007317"/>
    </source>
</evidence>
<evidence type="ECO:0000313" key="9">
    <source>
        <dbReference type="EMBL" id="QSO47171.1"/>
    </source>
</evidence>
<dbReference type="SUPFAM" id="SSF47005">
    <property type="entry name" value="Peripheral subunit-binding domain of 2-oxo acid dehydrogenase complex"/>
    <property type="match status" value="1"/>
</dbReference>
<dbReference type="AlphaFoldDB" id="A0A9X7VY19"/>
<organism evidence="9 10">
    <name type="scientific">Alicyclobacillus mengziensis</name>
    <dbReference type="NCBI Taxonomy" id="2931921"/>
    <lineage>
        <taxon>Bacteria</taxon>
        <taxon>Bacillati</taxon>
        <taxon>Bacillota</taxon>
        <taxon>Bacilli</taxon>
        <taxon>Bacillales</taxon>
        <taxon>Alicyclobacillaceae</taxon>
        <taxon>Alicyclobacillus</taxon>
    </lineage>
</organism>
<dbReference type="Pfam" id="PF02817">
    <property type="entry name" value="E3_binding"/>
    <property type="match status" value="1"/>
</dbReference>
<proteinExistence type="inferred from homology"/>
<dbReference type="Gene3D" id="2.40.50.100">
    <property type="match status" value="1"/>
</dbReference>
<protein>
    <recommendedName>
        <fullName evidence="6">Dihydrolipoamide acetyltransferase component of pyruvate dehydrogenase complex</fullName>
        <ecNumber evidence="6">2.3.1.-</ecNumber>
    </recommendedName>
</protein>
<comment type="cofactor">
    <cofactor evidence="1 6">
        <name>(R)-lipoate</name>
        <dbReference type="ChEBI" id="CHEBI:83088"/>
    </cofactor>
</comment>
<evidence type="ECO:0000256" key="4">
    <source>
        <dbReference type="ARBA" id="ARBA00022823"/>
    </source>
</evidence>
<dbReference type="PROSITE" id="PS50968">
    <property type="entry name" value="BIOTINYL_LIPOYL"/>
    <property type="match status" value="1"/>
</dbReference>
<keyword evidence="3 6" id="KW-0808">Transferase</keyword>
<dbReference type="InterPro" id="IPR001078">
    <property type="entry name" value="2-oxoacid_DH_actylTfrase"/>
</dbReference>
<keyword evidence="10" id="KW-1185">Reference proteome</keyword>
<dbReference type="RefSeq" id="WP_206656530.1">
    <property type="nucleotide sequence ID" value="NZ_CP071182.1"/>
</dbReference>
<comment type="similarity">
    <text evidence="2 6">Belongs to the 2-oxoacid dehydrogenase family.</text>
</comment>
<evidence type="ECO:0000259" key="7">
    <source>
        <dbReference type="PROSITE" id="PS50968"/>
    </source>
</evidence>
<dbReference type="PANTHER" id="PTHR43178">
    <property type="entry name" value="DIHYDROLIPOAMIDE ACETYLTRANSFERASE COMPONENT OF PYRUVATE DEHYDROGENASE COMPLEX"/>
    <property type="match status" value="1"/>
</dbReference>
<dbReference type="Pfam" id="PF00198">
    <property type="entry name" value="2-oxoacid_dh"/>
    <property type="match status" value="1"/>
</dbReference>
<evidence type="ECO:0000256" key="6">
    <source>
        <dbReference type="RuleBase" id="RU003423"/>
    </source>
</evidence>
<dbReference type="SUPFAM" id="SSF51230">
    <property type="entry name" value="Single hybrid motif"/>
    <property type="match status" value="1"/>
</dbReference>
<name>A0A9X7VY19_9BACL</name>
<gene>
    <name evidence="9" type="ORF">JZ786_22700</name>
</gene>
<dbReference type="GO" id="GO:0016407">
    <property type="term" value="F:acetyltransferase activity"/>
    <property type="evidence" value="ECO:0007669"/>
    <property type="project" value="TreeGrafter"/>
</dbReference>
<dbReference type="InterPro" id="IPR000089">
    <property type="entry name" value="Biotin_lipoyl"/>
</dbReference>
<keyword evidence="4 6" id="KW-0450">Lipoyl</keyword>
<evidence type="ECO:0000256" key="3">
    <source>
        <dbReference type="ARBA" id="ARBA00022679"/>
    </source>
</evidence>